<protein>
    <submittedName>
        <fullName evidence="2">Putative Lipoprotein</fullName>
    </submittedName>
</protein>
<feature type="signal peptide" evidence="1">
    <location>
        <begin position="1"/>
        <end position="17"/>
    </location>
</feature>
<evidence type="ECO:0000313" key="3">
    <source>
        <dbReference type="Proteomes" id="UP000031535"/>
    </source>
</evidence>
<dbReference type="AlphaFoldDB" id="A0A0C2EFF4"/>
<dbReference type="PROSITE" id="PS51257">
    <property type="entry name" value="PROKAR_LIPOPROTEIN"/>
    <property type="match status" value="1"/>
</dbReference>
<accession>A0A0C2EFF4</accession>
<dbReference type="PATRIC" id="fig|226910.6.peg.1416"/>
<keyword evidence="3" id="KW-1185">Reference proteome</keyword>
<name>A0A0C2EFF4_9PSED</name>
<sequence length="224" mass="24158">MMRAARSLMIFALPLFAAGCQWLAPATSHPTAGLSRMQGELASVNGKMMFQPCQEQRHFVVSDSGNTSVLQQAASLSGPSGKLFADLRGRFSSSTVDGSDGQVDLQQYYRLERGTGSCDDPDFKRQTVVASGHGPDWSLKASGNGMVLERENQPALVLPYLEEQLGDGRFSLSTEANAQRIELWVAPQPCVDSSTGSVRHLSAELRVNGQVQRGCGYFGGARND</sequence>
<dbReference type="Proteomes" id="UP000031535">
    <property type="component" value="Unassembled WGS sequence"/>
</dbReference>
<dbReference type="EMBL" id="JXDG01000014">
    <property type="protein sequence ID" value="KIH84744.1"/>
    <property type="molecule type" value="Genomic_DNA"/>
</dbReference>
<reference evidence="2 3" key="1">
    <citation type="submission" date="2015-01" db="EMBL/GenBank/DDBJ databases">
        <title>Complete genome of Pseudomonas batumici UCM B-321 producer of the batumin antibiotic with strong antistaphilococcal and potential anticancer activity.</title>
        <authorList>
            <person name="Klochko V.V."/>
            <person name="Zelena L.B."/>
            <person name="Elena K.A."/>
            <person name="Reva O.N."/>
        </authorList>
    </citation>
    <scope>NUCLEOTIDE SEQUENCE [LARGE SCALE GENOMIC DNA]</scope>
    <source>
        <strain evidence="2 3">UCM B-321</strain>
    </source>
</reference>
<organism evidence="2 3">
    <name type="scientific">Pseudomonas batumici</name>
    <dbReference type="NCBI Taxonomy" id="226910"/>
    <lineage>
        <taxon>Bacteria</taxon>
        <taxon>Pseudomonadati</taxon>
        <taxon>Pseudomonadota</taxon>
        <taxon>Gammaproteobacteria</taxon>
        <taxon>Pseudomonadales</taxon>
        <taxon>Pseudomonadaceae</taxon>
        <taxon>Pseudomonas</taxon>
    </lineage>
</organism>
<dbReference type="STRING" id="226910.UCMB321_1424"/>
<keyword evidence="2" id="KW-0449">Lipoprotein</keyword>
<proteinExistence type="predicted"/>
<gene>
    <name evidence="2" type="ORF">UCMB321_1424</name>
</gene>
<evidence type="ECO:0000313" key="2">
    <source>
        <dbReference type="EMBL" id="KIH84744.1"/>
    </source>
</evidence>
<evidence type="ECO:0000256" key="1">
    <source>
        <dbReference type="SAM" id="SignalP"/>
    </source>
</evidence>
<feature type="chain" id="PRO_5002164750" evidence="1">
    <location>
        <begin position="18"/>
        <end position="224"/>
    </location>
</feature>
<keyword evidence="1" id="KW-0732">Signal</keyword>
<comment type="caution">
    <text evidence="2">The sequence shown here is derived from an EMBL/GenBank/DDBJ whole genome shotgun (WGS) entry which is preliminary data.</text>
</comment>
<dbReference type="OrthoDB" id="8776561at2"/>